<dbReference type="Pfam" id="PF04909">
    <property type="entry name" value="Amidohydro_2"/>
    <property type="match status" value="1"/>
</dbReference>
<dbReference type="InterPro" id="IPR006680">
    <property type="entry name" value="Amidohydro-rel"/>
</dbReference>
<sequence length="317" mass="34500">MGFIDVHHHAIPPRYAVALRGSTPIPGVDYPTWEPELSRQLMDDNGIDAAVLSITAPGVHFGGDPARTRRLAREVNEYFASLLSDRFGAFAILPLPDVNAAREELAYAINELGLDGVGVLTAYDNRYLGEPEFEPLLAEIAERGLAVHVHPATPELKDLATFDLPPSLYEFTFETTRAAASLLFNGVLDRLPELKLILSHAGGTIPFLANRLTYGPTIGAYLAERAPRDVLASLRRLHFDIAMSANRYTLPSLAAFADPANVLFGSDFPFMPAATTEETVAGLAESPEWTDAEKTAIGRDNALRLLPRLAGRLQSMP</sequence>
<comment type="caution">
    <text evidence="3">The sequence shown here is derived from an EMBL/GenBank/DDBJ whole genome shotgun (WGS) entry which is preliminary data.</text>
</comment>
<protein>
    <submittedName>
        <fullName evidence="3">Amidohydrolase family protein</fullName>
    </submittedName>
</protein>
<evidence type="ECO:0000259" key="2">
    <source>
        <dbReference type="Pfam" id="PF04909"/>
    </source>
</evidence>
<gene>
    <name evidence="3" type="ORF">ACFFH7_42225</name>
</gene>
<dbReference type="RefSeq" id="WP_273937980.1">
    <property type="nucleotide sequence ID" value="NZ_CP097263.1"/>
</dbReference>
<proteinExistence type="predicted"/>
<feature type="domain" description="Amidohydrolase-related" evidence="2">
    <location>
        <begin position="4"/>
        <end position="307"/>
    </location>
</feature>
<reference evidence="3 4" key="1">
    <citation type="submission" date="2024-09" db="EMBL/GenBank/DDBJ databases">
        <authorList>
            <person name="Sun Q."/>
            <person name="Mori K."/>
        </authorList>
    </citation>
    <scope>NUCLEOTIDE SEQUENCE [LARGE SCALE GENOMIC DNA]</scope>
    <source>
        <strain evidence="3 4">TBRC 1432</strain>
    </source>
</reference>
<evidence type="ECO:0000313" key="4">
    <source>
        <dbReference type="Proteomes" id="UP001589810"/>
    </source>
</evidence>
<dbReference type="SUPFAM" id="SSF51556">
    <property type="entry name" value="Metallo-dependent hydrolases"/>
    <property type="match status" value="1"/>
</dbReference>
<dbReference type="PANTHER" id="PTHR21240">
    <property type="entry name" value="2-AMINO-3-CARBOXYLMUCONATE-6-SEMIALDEHYDE DECARBOXYLASE"/>
    <property type="match status" value="1"/>
</dbReference>
<keyword evidence="1" id="KW-0456">Lyase</keyword>
<accession>A0ABV6N6H3</accession>
<evidence type="ECO:0000256" key="1">
    <source>
        <dbReference type="ARBA" id="ARBA00023239"/>
    </source>
</evidence>
<dbReference type="InterPro" id="IPR032465">
    <property type="entry name" value="ACMSD"/>
</dbReference>
<keyword evidence="4" id="KW-1185">Reference proteome</keyword>
<dbReference type="EMBL" id="JBHLUD010000015">
    <property type="protein sequence ID" value="MFC0548185.1"/>
    <property type="molecule type" value="Genomic_DNA"/>
</dbReference>
<organism evidence="3 4">
    <name type="scientific">Kutzneria chonburiensis</name>
    <dbReference type="NCBI Taxonomy" id="1483604"/>
    <lineage>
        <taxon>Bacteria</taxon>
        <taxon>Bacillati</taxon>
        <taxon>Actinomycetota</taxon>
        <taxon>Actinomycetes</taxon>
        <taxon>Pseudonocardiales</taxon>
        <taxon>Pseudonocardiaceae</taxon>
        <taxon>Kutzneria</taxon>
    </lineage>
</organism>
<name>A0ABV6N6H3_9PSEU</name>
<dbReference type="PANTHER" id="PTHR21240:SF28">
    <property type="entry name" value="ISO-OROTATE DECARBOXYLASE (EUROFUNG)"/>
    <property type="match status" value="1"/>
</dbReference>
<dbReference type="Gene3D" id="3.20.20.140">
    <property type="entry name" value="Metal-dependent hydrolases"/>
    <property type="match status" value="1"/>
</dbReference>
<dbReference type="Proteomes" id="UP001589810">
    <property type="component" value="Unassembled WGS sequence"/>
</dbReference>
<evidence type="ECO:0000313" key="3">
    <source>
        <dbReference type="EMBL" id="MFC0548185.1"/>
    </source>
</evidence>
<dbReference type="InterPro" id="IPR032466">
    <property type="entry name" value="Metal_Hydrolase"/>
</dbReference>